<dbReference type="Pfam" id="PF04075">
    <property type="entry name" value="F420H2_quin_red"/>
    <property type="match status" value="1"/>
</dbReference>
<dbReference type="GO" id="GO:0070967">
    <property type="term" value="F:coenzyme F420 binding"/>
    <property type="evidence" value="ECO:0007669"/>
    <property type="project" value="TreeGrafter"/>
</dbReference>
<evidence type="ECO:0000256" key="2">
    <source>
        <dbReference type="ARBA" id="ARBA00049106"/>
    </source>
</evidence>
<protein>
    <submittedName>
        <fullName evidence="3">Deazaflavin-dependent oxidoreductase (Nitroreductase family)</fullName>
    </submittedName>
</protein>
<dbReference type="EMBL" id="JACDUR010000006">
    <property type="protein sequence ID" value="MBA2894693.1"/>
    <property type="molecule type" value="Genomic_DNA"/>
</dbReference>
<name>A0A7W0CP79_9ACTN</name>
<dbReference type="GO" id="GO:0016491">
    <property type="term" value="F:oxidoreductase activity"/>
    <property type="evidence" value="ECO:0007669"/>
    <property type="project" value="InterPro"/>
</dbReference>
<dbReference type="NCBIfam" id="TIGR00026">
    <property type="entry name" value="hi_GC_TIGR00026"/>
    <property type="match status" value="1"/>
</dbReference>
<comment type="similarity">
    <text evidence="1">Belongs to the F420H(2)-dependent quinone reductase family.</text>
</comment>
<dbReference type="RefSeq" id="WP_181613435.1">
    <property type="nucleotide sequence ID" value="NZ_BAABAM010000004.1"/>
</dbReference>
<dbReference type="InterPro" id="IPR012349">
    <property type="entry name" value="Split_barrel_FMN-bd"/>
</dbReference>
<comment type="caution">
    <text evidence="3">The sequence shown here is derived from an EMBL/GenBank/DDBJ whole genome shotgun (WGS) entry which is preliminary data.</text>
</comment>
<evidence type="ECO:0000313" key="3">
    <source>
        <dbReference type="EMBL" id="MBA2894693.1"/>
    </source>
</evidence>
<proteinExistence type="inferred from homology"/>
<gene>
    <name evidence="3" type="ORF">HNR30_006065</name>
</gene>
<evidence type="ECO:0000256" key="1">
    <source>
        <dbReference type="ARBA" id="ARBA00008710"/>
    </source>
</evidence>
<comment type="catalytic activity">
    <reaction evidence="2">
        <text>oxidized coenzyme F420-(gamma-L-Glu)(n) + a quinol + H(+) = reduced coenzyme F420-(gamma-L-Glu)(n) + a quinone</text>
        <dbReference type="Rhea" id="RHEA:39663"/>
        <dbReference type="Rhea" id="RHEA-COMP:12939"/>
        <dbReference type="Rhea" id="RHEA-COMP:14378"/>
        <dbReference type="ChEBI" id="CHEBI:15378"/>
        <dbReference type="ChEBI" id="CHEBI:24646"/>
        <dbReference type="ChEBI" id="CHEBI:132124"/>
        <dbReference type="ChEBI" id="CHEBI:133980"/>
        <dbReference type="ChEBI" id="CHEBI:139511"/>
    </reaction>
</comment>
<dbReference type="Proteomes" id="UP000530928">
    <property type="component" value="Unassembled WGS sequence"/>
</dbReference>
<evidence type="ECO:0000313" key="4">
    <source>
        <dbReference type="Proteomes" id="UP000530928"/>
    </source>
</evidence>
<dbReference type="InterPro" id="IPR004378">
    <property type="entry name" value="F420H2_quin_Rdtase"/>
</dbReference>
<dbReference type="Gene3D" id="2.30.110.10">
    <property type="entry name" value="Electron Transport, Fmn-binding Protein, Chain A"/>
    <property type="match status" value="1"/>
</dbReference>
<accession>A0A7W0CP79</accession>
<dbReference type="PANTHER" id="PTHR39428:SF1">
    <property type="entry name" value="F420H(2)-DEPENDENT QUINONE REDUCTASE RV1261C"/>
    <property type="match status" value="1"/>
</dbReference>
<reference evidence="3 4" key="1">
    <citation type="submission" date="2020-07" db="EMBL/GenBank/DDBJ databases">
        <title>Genomic Encyclopedia of Type Strains, Phase IV (KMG-IV): sequencing the most valuable type-strain genomes for metagenomic binning, comparative biology and taxonomic classification.</title>
        <authorList>
            <person name="Goeker M."/>
        </authorList>
    </citation>
    <scope>NUCLEOTIDE SEQUENCE [LARGE SCALE GENOMIC DNA]</scope>
    <source>
        <strain evidence="3 4">DSM 45533</strain>
    </source>
</reference>
<dbReference type="GO" id="GO:0005886">
    <property type="term" value="C:plasma membrane"/>
    <property type="evidence" value="ECO:0007669"/>
    <property type="project" value="TreeGrafter"/>
</dbReference>
<organism evidence="3 4">
    <name type="scientific">Nonomuraea soli</name>
    <dbReference type="NCBI Taxonomy" id="1032476"/>
    <lineage>
        <taxon>Bacteria</taxon>
        <taxon>Bacillati</taxon>
        <taxon>Actinomycetota</taxon>
        <taxon>Actinomycetes</taxon>
        <taxon>Streptosporangiales</taxon>
        <taxon>Streptosporangiaceae</taxon>
        <taxon>Nonomuraea</taxon>
    </lineage>
</organism>
<dbReference type="AlphaFoldDB" id="A0A7W0CP79"/>
<keyword evidence="4" id="KW-1185">Reference proteome</keyword>
<dbReference type="PANTHER" id="PTHR39428">
    <property type="entry name" value="F420H(2)-DEPENDENT QUINONE REDUCTASE RV1261C"/>
    <property type="match status" value="1"/>
</dbReference>
<sequence>MDEIHDSPTGWVAKHIKQYVESDGAKGHQFHGAPTLLLTTTGRKSGLQRRTALIYGRDGDDYVIVASLGGSPTHPLWYLNLVDEPKVGVQVQADRFDAVARTATAEEKARLWPRMVEVWPAYEGYQNKTSREIPVVILSRR</sequence>